<feature type="domain" description="Outer membrane protein beta-barrel" evidence="3">
    <location>
        <begin position="9"/>
        <end position="233"/>
    </location>
</feature>
<dbReference type="InterPro" id="IPR027385">
    <property type="entry name" value="Beta-barrel_OMP"/>
</dbReference>
<reference evidence="4 5" key="1">
    <citation type="submission" date="2020-08" db="EMBL/GenBank/DDBJ databases">
        <title>A Genomic Blueprint of the Chicken Gut Microbiome.</title>
        <authorList>
            <person name="Gilroy R."/>
            <person name="Ravi A."/>
            <person name="Getino M."/>
            <person name="Pursley I."/>
            <person name="Horton D.L."/>
            <person name="Alikhan N.-F."/>
            <person name="Baker D."/>
            <person name="Gharbi K."/>
            <person name="Hall N."/>
            <person name="Watson M."/>
            <person name="Adriaenssens E.M."/>
            <person name="Foster-Nyarko E."/>
            <person name="Jarju S."/>
            <person name="Secka A."/>
            <person name="Antonio M."/>
            <person name="Oren A."/>
            <person name="Chaudhuri R."/>
            <person name="La Ragione R.M."/>
            <person name="Hildebrand F."/>
            <person name="Pallen M.J."/>
        </authorList>
    </citation>
    <scope>NUCLEOTIDE SEQUENCE [LARGE SCALE GENOMIC DNA]</scope>
    <source>
        <strain evidence="4 5">Sa1CVN1</strain>
    </source>
</reference>
<evidence type="ECO:0000256" key="1">
    <source>
        <dbReference type="ARBA" id="ARBA00022729"/>
    </source>
</evidence>
<dbReference type="Proteomes" id="UP000620874">
    <property type="component" value="Unassembled WGS sequence"/>
</dbReference>
<keyword evidence="1 2" id="KW-0732">Signal</keyword>
<dbReference type="EMBL" id="JACSPP010000010">
    <property type="protein sequence ID" value="MBD8039830.1"/>
    <property type="molecule type" value="Genomic_DNA"/>
</dbReference>
<evidence type="ECO:0000256" key="2">
    <source>
        <dbReference type="SAM" id="SignalP"/>
    </source>
</evidence>
<proteinExistence type="predicted"/>
<sequence>MNVKLSIILILSLLNILPIAAQQVKFGVEAGANLSHYLASQKHTAEQTGGMKAGFQVGATVDYEFKKHWTLSSGLTLLQNRSTMKFSPYMVTHFPKTDTKINNLILPLKIGYNFHITERFCLMPSIGLYAAYGFSAGNSSLEIVQPDGEGARTETHQWNPMKGYSYPIEGSPNNAHALLTPFRHWEYGGTAGLKAIIAEHYTVSFNYMVGIKQVHDLLGLRNSNFQLNIGYRF</sequence>
<organism evidence="4 5">
    <name type="scientific">Phocaeicola intestinalis</name>
    <dbReference type="NCBI Taxonomy" id="2762212"/>
    <lineage>
        <taxon>Bacteria</taxon>
        <taxon>Pseudomonadati</taxon>
        <taxon>Bacteroidota</taxon>
        <taxon>Bacteroidia</taxon>
        <taxon>Bacteroidales</taxon>
        <taxon>Bacteroidaceae</taxon>
        <taxon>Phocaeicola</taxon>
    </lineage>
</organism>
<evidence type="ECO:0000259" key="3">
    <source>
        <dbReference type="Pfam" id="PF13505"/>
    </source>
</evidence>
<dbReference type="SUPFAM" id="SSF56925">
    <property type="entry name" value="OMPA-like"/>
    <property type="match status" value="1"/>
</dbReference>
<dbReference type="Pfam" id="PF13505">
    <property type="entry name" value="OMP_b-brl"/>
    <property type="match status" value="1"/>
</dbReference>
<name>A0ABR8Y6J5_9BACT</name>
<comment type="caution">
    <text evidence="4">The sequence shown here is derived from an EMBL/GenBank/DDBJ whole genome shotgun (WGS) entry which is preliminary data.</text>
</comment>
<keyword evidence="5" id="KW-1185">Reference proteome</keyword>
<evidence type="ECO:0000313" key="5">
    <source>
        <dbReference type="Proteomes" id="UP000620874"/>
    </source>
</evidence>
<dbReference type="InterPro" id="IPR011250">
    <property type="entry name" value="OMP/PagP_B-barrel"/>
</dbReference>
<protein>
    <submittedName>
        <fullName evidence="4">PorT family protein</fullName>
    </submittedName>
</protein>
<feature type="signal peptide" evidence="2">
    <location>
        <begin position="1"/>
        <end position="21"/>
    </location>
</feature>
<accession>A0ABR8Y6J5</accession>
<dbReference type="RefSeq" id="WP_191763279.1">
    <property type="nucleotide sequence ID" value="NZ_JACSPP010000010.1"/>
</dbReference>
<evidence type="ECO:0000313" key="4">
    <source>
        <dbReference type="EMBL" id="MBD8039830.1"/>
    </source>
</evidence>
<feature type="chain" id="PRO_5046541762" evidence="2">
    <location>
        <begin position="22"/>
        <end position="233"/>
    </location>
</feature>
<gene>
    <name evidence="4" type="ORF">H9625_05095</name>
</gene>